<evidence type="ECO:0000259" key="3">
    <source>
        <dbReference type="PROSITE" id="PS51186"/>
    </source>
</evidence>
<evidence type="ECO:0000256" key="2">
    <source>
        <dbReference type="ARBA" id="ARBA00023315"/>
    </source>
</evidence>
<evidence type="ECO:0000256" key="1">
    <source>
        <dbReference type="ARBA" id="ARBA00022679"/>
    </source>
</evidence>
<name>A0ABV6SX56_9GAMM</name>
<evidence type="ECO:0000313" key="5">
    <source>
        <dbReference type="Proteomes" id="UP001589898"/>
    </source>
</evidence>
<dbReference type="Pfam" id="PF00583">
    <property type="entry name" value="Acetyltransf_1"/>
    <property type="match status" value="1"/>
</dbReference>
<proteinExistence type="predicted"/>
<reference evidence="4 5" key="1">
    <citation type="submission" date="2024-09" db="EMBL/GenBank/DDBJ databases">
        <authorList>
            <person name="Sun Q."/>
            <person name="Mori K."/>
        </authorList>
    </citation>
    <scope>NUCLEOTIDE SEQUENCE [LARGE SCALE GENOMIC DNA]</scope>
    <source>
        <strain evidence="4 5">KCTC 52403</strain>
    </source>
</reference>
<dbReference type="Gene3D" id="3.40.630.30">
    <property type="match status" value="1"/>
</dbReference>
<dbReference type="PROSITE" id="PS51186">
    <property type="entry name" value="GNAT"/>
    <property type="match status" value="1"/>
</dbReference>
<dbReference type="Proteomes" id="UP001589898">
    <property type="component" value="Unassembled WGS sequence"/>
</dbReference>
<keyword evidence="1 4" id="KW-0808">Transferase</keyword>
<sequence>MTQATARVLELSDTESRRFGLRIARGVVPAGATAAQVLEDILALRPEVAIFRCNAGSSQQATSLAAAGLVPIHADTLVYYRIALDAPPVPGDDVAAGNDPAVRPATTDDGQALVAIVRRSFAGYRNHYHANPLFTAEAILEGYVEWALGHVIHPGPFQDTWVYRDGDRVLGFACCRRAADGSTVDIVLNAVDPSSVRQGCYGRLLKSMVAHYRRAGIGALEISTQVWNYGVQRIWARTGLVIDRAYDTWHANVPHEFISRGQA</sequence>
<protein>
    <submittedName>
        <fullName evidence="4">GNAT family N-acetyltransferase</fullName>
        <ecNumber evidence="4">2.3.-.-</ecNumber>
    </submittedName>
</protein>
<dbReference type="InterPro" id="IPR000182">
    <property type="entry name" value="GNAT_dom"/>
</dbReference>
<evidence type="ECO:0000313" key="4">
    <source>
        <dbReference type="EMBL" id="MFC0718026.1"/>
    </source>
</evidence>
<dbReference type="EMBL" id="JBHLTF010000030">
    <property type="protein sequence ID" value="MFC0718026.1"/>
    <property type="molecule type" value="Genomic_DNA"/>
</dbReference>
<keyword evidence="5" id="KW-1185">Reference proteome</keyword>
<gene>
    <name evidence="4" type="ORF">ACFFFU_09740</name>
</gene>
<dbReference type="SUPFAM" id="SSF55729">
    <property type="entry name" value="Acyl-CoA N-acyltransferases (Nat)"/>
    <property type="match status" value="1"/>
</dbReference>
<dbReference type="CDD" id="cd04301">
    <property type="entry name" value="NAT_SF"/>
    <property type="match status" value="1"/>
</dbReference>
<dbReference type="InterPro" id="IPR050832">
    <property type="entry name" value="Bact_Acetyltransf"/>
</dbReference>
<dbReference type="InterPro" id="IPR016181">
    <property type="entry name" value="Acyl_CoA_acyltransferase"/>
</dbReference>
<dbReference type="GO" id="GO:0016746">
    <property type="term" value="F:acyltransferase activity"/>
    <property type="evidence" value="ECO:0007669"/>
    <property type="project" value="UniProtKB-KW"/>
</dbReference>
<dbReference type="EC" id="2.3.-.-" evidence="4"/>
<comment type="caution">
    <text evidence="4">The sequence shown here is derived from an EMBL/GenBank/DDBJ whole genome shotgun (WGS) entry which is preliminary data.</text>
</comment>
<dbReference type="PANTHER" id="PTHR43877">
    <property type="entry name" value="AMINOALKYLPHOSPHONATE N-ACETYLTRANSFERASE-RELATED-RELATED"/>
    <property type="match status" value="1"/>
</dbReference>
<accession>A0ABV6SX56</accession>
<organism evidence="4 5">
    <name type="scientific">Luteimonas padinae</name>
    <dbReference type="NCBI Taxonomy" id="1714359"/>
    <lineage>
        <taxon>Bacteria</taxon>
        <taxon>Pseudomonadati</taxon>
        <taxon>Pseudomonadota</taxon>
        <taxon>Gammaproteobacteria</taxon>
        <taxon>Lysobacterales</taxon>
        <taxon>Lysobacteraceae</taxon>
        <taxon>Luteimonas</taxon>
    </lineage>
</organism>
<dbReference type="RefSeq" id="WP_189497354.1">
    <property type="nucleotide sequence ID" value="NZ_BMZT01000006.1"/>
</dbReference>
<keyword evidence="2 4" id="KW-0012">Acyltransferase</keyword>
<feature type="domain" description="N-acetyltransferase" evidence="3">
    <location>
        <begin position="100"/>
        <end position="263"/>
    </location>
</feature>